<sequence length="326" mass="34110">MPIRYRRFAALASSLAAALAFAPVQAQNYPSKPVRVIVPFAPGQAADLVARVLAEKLNKTTGATFVVENRPGAGGTLGVGMAAKAEPDGYTLVLATIGPLSQAPALYPHLSYSPIKDLAPITDIALTPTVLVSTPSAGYQSVQDLIAKAKARPGTINFASAGAGSNQHVTMELFKSRAGIDIVHIPYKGGSESAAAILAGTATIMFDAIPAVMPNVKAGKYKALAISTAKRSPLLPDVPTVAESGLPGFDAVGWMGLAAPAGTPEPVLDYLNQKVVAALDDPEVNARLKALAFTPDGMSRQKFTEMIRSENEKWGKVIREANIRLE</sequence>
<evidence type="ECO:0000313" key="3">
    <source>
        <dbReference type="EMBL" id="GAA4326141.1"/>
    </source>
</evidence>
<comment type="similarity">
    <text evidence="1">Belongs to the UPF0065 (bug) family.</text>
</comment>
<feature type="chain" id="PRO_5047201596" evidence="2">
    <location>
        <begin position="27"/>
        <end position="326"/>
    </location>
</feature>
<organism evidence="3 4">
    <name type="scientific">Pigmentiphaga soli</name>
    <dbReference type="NCBI Taxonomy" id="1007095"/>
    <lineage>
        <taxon>Bacteria</taxon>
        <taxon>Pseudomonadati</taxon>
        <taxon>Pseudomonadota</taxon>
        <taxon>Betaproteobacteria</taxon>
        <taxon>Burkholderiales</taxon>
        <taxon>Alcaligenaceae</taxon>
        <taxon>Pigmentiphaga</taxon>
    </lineage>
</organism>
<dbReference type="CDD" id="cd13578">
    <property type="entry name" value="PBP2_Bug27"/>
    <property type="match status" value="1"/>
</dbReference>
<keyword evidence="4" id="KW-1185">Reference proteome</keyword>
<evidence type="ECO:0000313" key="4">
    <source>
        <dbReference type="Proteomes" id="UP001501671"/>
    </source>
</evidence>
<feature type="signal peptide" evidence="2">
    <location>
        <begin position="1"/>
        <end position="26"/>
    </location>
</feature>
<protein>
    <submittedName>
        <fullName evidence="3">Tripartite tricarboxylate transporter substrate binding protein</fullName>
    </submittedName>
</protein>
<dbReference type="Gene3D" id="3.40.190.10">
    <property type="entry name" value="Periplasmic binding protein-like II"/>
    <property type="match status" value="1"/>
</dbReference>
<dbReference type="Pfam" id="PF03401">
    <property type="entry name" value="TctC"/>
    <property type="match status" value="1"/>
</dbReference>
<dbReference type="EMBL" id="BAABFO010000003">
    <property type="protein sequence ID" value="GAA4326141.1"/>
    <property type="molecule type" value="Genomic_DNA"/>
</dbReference>
<dbReference type="SUPFAM" id="SSF53850">
    <property type="entry name" value="Periplasmic binding protein-like II"/>
    <property type="match status" value="1"/>
</dbReference>
<evidence type="ECO:0000256" key="1">
    <source>
        <dbReference type="ARBA" id="ARBA00006987"/>
    </source>
</evidence>
<proteinExistence type="inferred from homology"/>
<dbReference type="PANTHER" id="PTHR42928">
    <property type="entry name" value="TRICARBOXYLATE-BINDING PROTEIN"/>
    <property type="match status" value="1"/>
</dbReference>
<dbReference type="InterPro" id="IPR005064">
    <property type="entry name" value="BUG"/>
</dbReference>
<evidence type="ECO:0000256" key="2">
    <source>
        <dbReference type="SAM" id="SignalP"/>
    </source>
</evidence>
<dbReference type="RefSeq" id="WP_345246806.1">
    <property type="nucleotide sequence ID" value="NZ_BAABFO010000003.1"/>
</dbReference>
<dbReference type="InterPro" id="IPR042100">
    <property type="entry name" value="Bug_dom1"/>
</dbReference>
<dbReference type="PIRSF" id="PIRSF017082">
    <property type="entry name" value="YflP"/>
    <property type="match status" value="1"/>
</dbReference>
<name>A0ABP8GLA7_9BURK</name>
<dbReference type="PANTHER" id="PTHR42928:SF5">
    <property type="entry name" value="BLR1237 PROTEIN"/>
    <property type="match status" value="1"/>
</dbReference>
<dbReference type="Gene3D" id="3.40.190.150">
    <property type="entry name" value="Bordetella uptake gene, domain 1"/>
    <property type="match status" value="1"/>
</dbReference>
<comment type="caution">
    <text evidence="3">The sequence shown here is derived from an EMBL/GenBank/DDBJ whole genome shotgun (WGS) entry which is preliminary data.</text>
</comment>
<reference evidence="4" key="1">
    <citation type="journal article" date="2019" name="Int. J. Syst. Evol. Microbiol.">
        <title>The Global Catalogue of Microorganisms (GCM) 10K type strain sequencing project: providing services to taxonomists for standard genome sequencing and annotation.</title>
        <authorList>
            <consortium name="The Broad Institute Genomics Platform"/>
            <consortium name="The Broad Institute Genome Sequencing Center for Infectious Disease"/>
            <person name="Wu L."/>
            <person name="Ma J."/>
        </authorList>
    </citation>
    <scope>NUCLEOTIDE SEQUENCE [LARGE SCALE GENOMIC DNA]</scope>
    <source>
        <strain evidence="4">JCM 17666</strain>
    </source>
</reference>
<dbReference type="Proteomes" id="UP001501671">
    <property type="component" value="Unassembled WGS sequence"/>
</dbReference>
<keyword evidence="2" id="KW-0732">Signal</keyword>
<gene>
    <name evidence="3" type="ORF">GCM10023144_09230</name>
</gene>
<accession>A0ABP8GLA7</accession>